<evidence type="ECO:0000313" key="1">
    <source>
        <dbReference type="EMBL" id="SBW11663.1"/>
    </source>
</evidence>
<dbReference type="AlphaFoldDB" id="A0A212KIX9"/>
<gene>
    <name evidence="1" type="ORF">KM92DES2_20149</name>
</gene>
<name>A0A212KIX9_9BACT</name>
<organism evidence="1">
    <name type="scientific">uncultured Desulfovibrio sp</name>
    <dbReference type="NCBI Taxonomy" id="167968"/>
    <lineage>
        <taxon>Bacteria</taxon>
        <taxon>Pseudomonadati</taxon>
        <taxon>Thermodesulfobacteriota</taxon>
        <taxon>Desulfovibrionia</taxon>
        <taxon>Desulfovibrionales</taxon>
        <taxon>Desulfovibrionaceae</taxon>
        <taxon>Desulfovibrio</taxon>
        <taxon>environmental samples</taxon>
    </lineage>
</organism>
<proteinExistence type="predicted"/>
<accession>A0A212KIX9</accession>
<dbReference type="EMBL" id="FLUP01000002">
    <property type="protein sequence ID" value="SBW11663.1"/>
    <property type="molecule type" value="Genomic_DNA"/>
</dbReference>
<reference evidence="1" key="1">
    <citation type="submission" date="2016-04" db="EMBL/GenBank/DDBJ databases">
        <authorList>
            <person name="Evans L.H."/>
            <person name="Alamgir A."/>
            <person name="Owens N."/>
            <person name="Weber N.D."/>
            <person name="Virtaneva K."/>
            <person name="Barbian K."/>
            <person name="Babar A."/>
            <person name="Rosenke K."/>
        </authorList>
    </citation>
    <scope>NUCLEOTIDE SEQUENCE</scope>
    <source>
        <strain evidence="1">92-2</strain>
    </source>
</reference>
<protein>
    <submittedName>
        <fullName evidence="1">Uncharacterized protein</fullName>
    </submittedName>
</protein>
<sequence>MPHCNTPQLYNFLKHLSDSFKFVTLRQKRRIPQGTARGGFGVQEYHARKGKSGICKIYLPGRFAT</sequence>